<gene>
    <name evidence="3" type="ORF">BSAL_52510</name>
</gene>
<evidence type="ECO:0000313" key="3">
    <source>
        <dbReference type="EMBL" id="CUE70624.1"/>
    </source>
</evidence>
<feature type="transmembrane region" description="Helical" evidence="2">
    <location>
        <begin position="413"/>
        <end position="433"/>
    </location>
</feature>
<feature type="transmembrane region" description="Helical" evidence="2">
    <location>
        <begin position="311"/>
        <end position="333"/>
    </location>
</feature>
<evidence type="ECO:0000256" key="1">
    <source>
        <dbReference type="SAM" id="MobiDB-lite"/>
    </source>
</evidence>
<reference evidence="4" key="1">
    <citation type="submission" date="2015-09" db="EMBL/GenBank/DDBJ databases">
        <authorList>
            <consortium name="Pathogen Informatics"/>
        </authorList>
    </citation>
    <scope>NUCLEOTIDE SEQUENCE [LARGE SCALE GENOMIC DNA]</scope>
    <source>
        <strain evidence="4">Lake Konstanz</strain>
    </source>
</reference>
<keyword evidence="4" id="KW-1185">Reference proteome</keyword>
<keyword evidence="2" id="KW-0812">Transmembrane</keyword>
<feature type="transmembrane region" description="Helical" evidence="2">
    <location>
        <begin position="500"/>
        <end position="520"/>
    </location>
</feature>
<organism evidence="3 4">
    <name type="scientific">Bodo saltans</name>
    <name type="common">Flagellated protozoan</name>
    <dbReference type="NCBI Taxonomy" id="75058"/>
    <lineage>
        <taxon>Eukaryota</taxon>
        <taxon>Discoba</taxon>
        <taxon>Euglenozoa</taxon>
        <taxon>Kinetoplastea</taxon>
        <taxon>Metakinetoplastina</taxon>
        <taxon>Eubodonida</taxon>
        <taxon>Bodonidae</taxon>
        <taxon>Bodo</taxon>
    </lineage>
</organism>
<accession>A0A0S4ILG3</accession>
<feature type="compositionally biased region" description="Low complexity" evidence="1">
    <location>
        <begin position="40"/>
        <end position="57"/>
    </location>
</feature>
<keyword evidence="2" id="KW-0472">Membrane</keyword>
<dbReference type="Proteomes" id="UP000051952">
    <property type="component" value="Unassembled WGS sequence"/>
</dbReference>
<feature type="transmembrane region" description="Helical" evidence="2">
    <location>
        <begin position="475"/>
        <end position="494"/>
    </location>
</feature>
<feature type="transmembrane region" description="Helical" evidence="2">
    <location>
        <begin position="445"/>
        <end position="463"/>
    </location>
</feature>
<dbReference type="EMBL" id="CYKH01000084">
    <property type="protein sequence ID" value="CUE70624.1"/>
    <property type="molecule type" value="Genomic_DNA"/>
</dbReference>
<feature type="region of interest" description="Disordered" evidence="1">
    <location>
        <begin position="34"/>
        <end position="68"/>
    </location>
</feature>
<feature type="compositionally biased region" description="Polar residues" evidence="1">
    <location>
        <begin position="58"/>
        <end position="68"/>
    </location>
</feature>
<proteinExistence type="predicted"/>
<keyword evidence="2" id="KW-1133">Transmembrane helix</keyword>
<name>A0A0S4ILG3_BODSA</name>
<feature type="transmembrane region" description="Helical" evidence="2">
    <location>
        <begin position="237"/>
        <end position="258"/>
    </location>
</feature>
<dbReference type="VEuPathDB" id="TriTrypDB:BSAL_52520"/>
<sequence length="656" mass="69867">MAINGTTTSASVLALLNFGYQVGVLSGISTVPAGGAAKPHTNTTSSSATSSHRNASSQTQSFSNDLTAPTHTCSMSPATFTSTYTSSISASVTKSATSSSSFSSTPSSITTSSSSISRHFSARHRLYGATRTFSSSFSSTPSRLSSISQSIFAIDIFILDKRQLQLAQAVKSAGGYLQLISGLVGGTSSGTALGRVMATRNIALCDAGSAVIGGAIDLGIVICAGDDGNSIAARNTIISNMVLIAIVASLLVGFAVLWKFVMHSTYGVGMLECRLPSSLLPILTAALPSTASSTTYLLSNLRSTPCMGTDIVLSVFGAVTVACVPSTILLFWVRYCRDGSQEGLTCGQVKQPTSPINTNNHRSLYQRINRTRELIALLLYRGWRWGTVAPRPHGHRPHASLALAWPLLLEYKVVWFASLDLTSVVIGNCFSVVSGLDGVSWCESLSVTITLIFLLELVLLCLTRPFTTLFSTVQTATSLALTVISLTTQTAFVFLNSTSFIWLADISAICDILIISVSAIKTLVDAREMAYAGYWRVKALRGHIFALKSLTARTSDSSCGLDDPLLSTELFVVLDADIVATAQSDNTVHPLLIFDNGSNVCESNEFMEASPLQELEQFWNSDGSARIPANHDNSKVTTLHELHVSSHTKYNFAAFT</sequence>
<evidence type="ECO:0000256" key="2">
    <source>
        <dbReference type="SAM" id="Phobius"/>
    </source>
</evidence>
<dbReference type="AlphaFoldDB" id="A0A0S4ILG3"/>
<protein>
    <submittedName>
        <fullName evidence="3">Membrane-associated protein, putative</fullName>
    </submittedName>
</protein>
<evidence type="ECO:0000313" key="4">
    <source>
        <dbReference type="Proteomes" id="UP000051952"/>
    </source>
</evidence>